<protein>
    <recommendedName>
        <fullName evidence="7">THD domain-containing protein</fullName>
    </recommendedName>
</protein>
<evidence type="ECO:0000313" key="9">
    <source>
        <dbReference type="Proteomes" id="UP000001593"/>
    </source>
</evidence>
<organism evidence="8 9">
    <name type="scientific">Nematostella vectensis</name>
    <name type="common">Starlet sea anemone</name>
    <dbReference type="NCBI Taxonomy" id="45351"/>
    <lineage>
        <taxon>Eukaryota</taxon>
        <taxon>Metazoa</taxon>
        <taxon>Cnidaria</taxon>
        <taxon>Anthozoa</taxon>
        <taxon>Hexacorallia</taxon>
        <taxon>Actiniaria</taxon>
        <taxon>Edwardsiidae</taxon>
        <taxon>Nematostella</taxon>
    </lineage>
</organism>
<feature type="region of interest" description="Disordered" evidence="5">
    <location>
        <begin position="70"/>
        <end position="160"/>
    </location>
</feature>
<keyword evidence="4 6" id="KW-0472">Membrane</keyword>
<dbReference type="InterPro" id="IPR008983">
    <property type="entry name" value="Tumour_necrosis_fac-like_dom"/>
</dbReference>
<dbReference type="GO" id="GO:0007166">
    <property type="term" value="P:cell surface receptor signaling pathway"/>
    <property type="evidence" value="ECO:0000318"/>
    <property type="project" value="GO_Central"/>
</dbReference>
<dbReference type="GO" id="GO:2001238">
    <property type="term" value="P:positive regulation of extrinsic apoptotic signaling pathway"/>
    <property type="evidence" value="ECO:0000318"/>
    <property type="project" value="GO_Central"/>
</dbReference>
<dbReference type="PANTHER" id="PTHR11471:SF13">
    <property type="entry name" value="TNF FAMILY PROFILE DOMAIN-CONTAINING PROTEIN"/>
    <property type="match status" value="1"/>
</dbReference>
<dbReference type="GO" id="GO:0006955">
    <property type="term" value="P:immune response"/>
    <property type="evidence" value="ECO:0007669"/>
    <property type="project" value="InterPro"/>
</dbReference>
<evidence type="ECO:0000256" key="4">
    <source>
        <dbReference type="ARBA" id="ARBA00023136"/>
    </source>
</evidence>
<comment type="similarity">
    <text evidence="2">Belongs to the tumor necrosis factor family.</text>
</comment>
<feature type="domain" description="THD" evidence="7">
    <location>
        <begin position="406"/>
        <end position="540"/>
    </location>
</feature>
<sequence>MPTTERRNSERILLCVTVSVVLLFVVLTTVFIALQGRQAIAQSARMDELEGSIRRLSRRVDVLEKELLTARDHPSRDEGGRGDANTETRRKDISTDPTARKRRQFSSYCPCVQGPQGPNGTRGLQGEKGPQGDQGPKGEPGTPGAKGESGAQGPPGRVDAESIHLVGDNQAVIQPSASQNIKAWRLKHKQGSIQYRPLTGMIEIAAPAISQSFVNWRPAHKQGSIRYHRLTGSIIIHHPGRLRVGAWRLDHRIGSIQYRRRTHEIQIAIAGYYFVYSQVMYYDDKAYRVSYGVFVNRYQVLGGSLHSPEVKYNSMFSGGVLKLQAGDLLSVRLTRRAPTKLKMNSTITFALYTTQELTDIKTRLYELEGSQTAAKEPGNKTEESKHAKRSLNQNLSSRVRSLPGGVAIHVVGDNTLKTMPQPHRHVDYRQVMGWRVMRSTGSIHFDANWGYITVYTPGYYFIYSQINYASGGLTSHVTLVNSKTVLRSITSSSKRNKPQTNYQGGVFLLSDGDRISIRIPFVHKRFNMNAAASYFGAFLVAAV</sequence>
<dbReference type="SMART" id="SM00207">
    <property type="entry name" value="TNF"/>
    <property type="match status" value="1"/>
</dbReference>
<evidence type="ECO:0000256" key="2">
    <source>
        <dbReference type="ARBA" id="ARBA00008670"/>
    </source>
</evidence>
<dbReference type="PANTHER" id="PTHR11471">
    <property type="entry name" value="TUMOR NECROSIS FACTOR FAMILY MEMBER"/>
    <property type="match status" value="1"/>
</dbReference>
<keyword evidence="6" id="KW-1133">Transmembrane helix</keyword>
<gene>
    <name evidence="8" type="ORF">NEMVEDRAFT_v1g200880</name>
</gene>
<dbReference type="HOGENOM" id="CLU_501848_0_0_1"/>
<evidence type="ECO:0000259" key="7">
    <source>
        <dbReference type="PROSITE" id="PS50049"/>
    </source>
</evidence>
<feature type="region of interest" description="Disordered" evidence="5">
    <location>
        <begin position="371"/>
        <end position="392"/>
    </location>
</feature>
<dbReference type="PROSITE" id="PS50049">
    <property type="entry name" value="THD_2"/>
    <property type="match status" value="1"/>
</dbReference>
<keyword evidence="6" id="KW-0812">Transmembrane</keyword>
<evidence type="ECO:0000256" key="5">
    <source>
        <dbReference type="SAM" id="MobiDB-lite"/>
    </source>
</evidence>
<dbReference type="GO" id="GO:0043123">
    <property type="term" value="P:positive regulation of canonical NF-kappaB signal transduction"/>
    <property type="evidence" value="ECO:0000318"/>
    <property type="project" value="GO_Central"/>
</dbReference>
<evidence type="ECO:0000256" key="3">
    <source>
        <dbReference type="ARBA" id="ARBA00022514"/>
    </source>
</evidence>
<dbReference type="GO" id="GO:0005125">
    <property type="term" value="F:cytokine activity"/>
    <property type="evidence" value="ECO:0000318"/>
    <property type="project" value="GO_Central"/>
</dbReference>
<dbReference type="Pfam" id="PF00229">
    <property type="entry name" value="TNF"/>
    <property type="match status" value="1"/>
</dbReference>
<dbReference type="InParanoid" id="A7RR53"/>
<evidence type="ECO:0000256" key="1">
    <source>
        <dbReference type="ARBA" id="ARBA00004370"/>
    </source>
</evidence>
<evidence type="ECO:0000313" key="8">
    <source>
        <dbReference type="EMBL" id="EDO46107.1"/>
    </source>
</evidence>
<reference evidence="8 9" key="1">
    <citation type="journal article" date="2007" name="Science">
        <title>Sea anemone genome reveals ancestral eumetazoan gene repertoire and genomic organization.</title>
        <authorList>
            <person name="Putnam N.H."/>
            <person name="Srivastava M."/>
            <person name="Hellsten U."/>
            <person name="Dirks B."/>
            <person name="Chapman J."/>
            <person name="Salamov A."/>
            <person name="Terry A."/>
            <person name="Shapiro H."/>
            <person name="Lindquist E."/>
            <person name="Kapitonov V.V."/>
            <person name="Jurka J."/>
            <person name="Genikhovich G."/>
            <person name="Grigoriev I.V."/>
            <person name="Lucas S.M."/>
            <person name="Steele R.E."/>
            <person name="Finnerty J.R."/>
            <person name="Technau U."/>
            <person name="Martindale M.Q."/>
            <person name="Rokhsar D.S."/>
        </authorList>
    </citation>
    <scope>NUCLEOTIDE SEQUENCE [LARGE SCALE GENOMIC DNA]</scope>
    <source>
        <strain evidence="9">CH2 X CH6</strain>
    </source>
</reference>
<dbReference type="AlphaFoldDB" id="A7RR53"/>
<accession>A7RR53</accession>
<dbReference type="GO" id="GO:0005164">
    <property type="term" value="F:tumor necrosis factor receptor binding"/>
    <property type="evidence" value="ECO:0007669"/>
    <property type="project" value="InterPro"/>
</dbReference>
<keyword evidence="9" id="KW-1185">Reference proteome</keyword>
<dbReference type="InterPro" id="IPR008160">
    <property type="entry name" value="Collagen"/>
</dbReference>
<feature type="transmembrane region" description="Helical" evidence="6">
    <location>
        <begin position="12"/>
        <end position="34"/>
    </location>
</feature>
<evidence type="ECO:0000256" key="6">
    <source>
        <dbReference type="SAM" id="Phobius"/>
    </source>
</evidence>
<dbReference type="SUPFAM" id="SSF49842">
    <property type="entry name" value="TNF-like"/>
    <property type="match status" value="2"/>
</dbReference>
<comment type="subcellular location">
    <subcellularLocation>
        <location evidence="1">Membrane</location>
    </subcellularLocation>
</comment>
<proteinExistence type="inferred from homology"/>
<dbReference type="Gene3D" id="2.60.120.40">
    <property type="match status" value="2"/>
</dbReference>
<dbReference type="GO" id="GO:0016020">
    <property type="term" value="C:membrane"/>
    <property type="evidence" value="ECO:0007669"/>
    <property type="project" value="UniProtKB-SubCell"/>
</dbReference>
<dbReference type="GO" id="GO:0005615">
    <property type="term" value="C:extracellular space"/>
    <property type="evidence" value="ECO:0000318"/>
    <property type="project" value="GO_Central"/>
</dbReference>
<dbReference type="Pfam" id="PF01391">
    <property type="entry name" value="Collagen"/>
    <property type="match status" value="1"/>
</dbReference>
<dbReference type="InterPro" id="IPR006052">
    <property type="entry name" value="TNF_dom"/>
</dbReference>
<name>A7RR53_NEMVE</name>
<dbReference type="EMBL" id="DS469530">
    <property type="protein sequence ID" value="EDO46107.1"/>
    <property type="molecule type" value="Genomic_DNA"/>
</dbReference>
<feature type="compositionally biased region" description="Basic and acidic residues" evidence="5">
    <location>
        <begin position="70"/>
        <end position="94"/>
    </location>
</feature>
<dbReference type="Proteomes" id="UP000001593">
    <property type="component" value="Unassembled WGS sequence"/>
</dbReference>
<keyword evidence="3" id="KW-0202">Cytokine</keyword>